<organism evidence="3 4">
    <name type="scientific">marine gamma proteobacterium HTCC2143</name>
    <dbReference type="NCBI Taxonomy" id="247633"/>
    <lineage>
        <taxon>Bacteria</taxon>
        <taxon>Pseudomonadati</taxon>
        <taxon>Pseudomonadota</taxon>
        <taxon>Gammaproteobacteria</taxon>
        <taxon>Cellvibrionales</taxon>
        <taxon>Spongiibacteraceae</taxon>
        <taxon>BD1-7 clade</taxon>
    </lineage>
</organism>
<dbReference type="AlphaFoldDB" id="A0YC15"/>
<protein>
    <submittedName>
        <fullName evidence="3">Phosphoglycerate/bisphosphoglycerate mutase</fullName>
    </submittedName>
</protein>
<dbReference type="Pfam" id="PF00300">
    <property type="entry name" value="His_Phos_1"/>
    <property type="match status" value="1"/>
</dbReference>
<evidence type="ECO:0000313" key="4">
    <source>
        <dbReference type="Proteomes" id="UP000004931"/>
    </source>
</evidence>
<feature type="active site" description="Tele-phosphohistidine intermediate" evidence="1">
    <location>
        <position position="18"/>
    </location>
</feature>
<dbReference type="SUPFAM" id="SSF53254">
    <property type="entry name" value="Phosphoglycerate mutase-like"/>
    <property type="match status" value="1"/>
</dbReference>
<dbReference type="PIRSF" id="PIRSF000709">
    <property type="entry name" value="6PFK_2-Ptase"/>
    <property type="match status" value="1"/>
</dbReference>
<dbReference type="PANTHER" id="PTHR48100:SF1">
    <property type="entry name" value="HISTIDINE PHOSPHATASE FAMILY PROTEIN-RELATED"/>
    <property type="match status" value="1"/>
</dbReference>
<feature type="binding site" evidence="2">
    <location>
        <position position="64"/>
    </location>
    <ligand>
        <name>substrate</name>
    </ligand>
</feature>
<proteinExistence type="predicted"/>
<evidence type="ECO:0000256" key="2">
    <source>
        <dbReference type="PIRSR" id="PIRSR613078-2"/>
    </source>
</evidence>
<sequence>MTKATAKAEFTCIDFLRHGECEGGEIFRGSGSDVALTDKGWQQMRDSVQDMAGWDSIVTSPLQRCRRFATEQAERLAIPLAEHANWREIHFGDWEGRFMADVWKESPDLVASYFKDPNQSTPHNGEPFSEVAERLKVAWDTLLTEHRNQHVLVVQHGGTIRILLALILGMPATAMNQFEVPFACLSRIKVFHHSDYADFSMLVSHNTGSSAK</sequence>
<comment type="caution">
    <text evidence="3">The sequence shown here is derived from an EMBL/GenBank/DDBJ whole genome shotgun (WGS) entry which is preliminary data.</text>
</comment>
<dbReference type="CDD" id="cd07067">
    <property type="entry name" value="HP_PGM_like"/>
    <property type="match status" value="1"/>
</dbReference>
<dbReference type="Gene3D" id="3.40.50.1240">
    <property type="entry name" value="Phosphoglycerate mutase-like"/>
    <property type="match status" value="1"/>
</dbReference>
<feature type="active site" description="Proton donor/acceptor" evidence="1">
    <location>
        <position position="88"/>
    </location>
</feature>
<keyword evidence="4" id="KW-1185">Reference proteome</keyword>
<dbReference type="OrthoDB" id="9783269at2"/>
<dbReference type="eggNOG" id="COG0406">
    <property type="taxonomic scope" value="Bacteria"/>
</dbReference>
<dbReference type="InterPro" id="IPR013078">
    <property type="entry name" value="His_Pase_superF_clade-1"/>
</dbReference>
<name>A0YC15_9GAMM</name>
<accession>A0YC15</accession>
<dbReference type="STRING" id="247633.GP2143_07289"/>
<dbReference type="SMART" id="SM00855">
    <property type="entry name" value="PGAM"/>
    <property type="match status" value="1"/>
</dbReference>
<dbReference type="InterPro" id="IPR029033">
    <property type="entry name" value="His_PPase_superfam"/>
</dbReference>
<dbReference type="InterPro" id="IPR050275">
    <property type="entry name" value="PGM_Phosphatase"/>
</dbReference>
<dbReference type="EMBL" id="AAVT01000003">
    <property type="protein sequence ID" value="EAW31334.1"/>
    <property type="molecule type" value="Genomic_DNA"/>
</dbReference>
<evidence type="ECO:0000256" key="1">
    <source>
        <dbReference type="PIRSR" id="PIRSR613078-1"/>
    </source>
</evidence>
<dbReference type="PANTHER" id="PTHR48100">
    <property type="entry name" value="BROAD-SPECIFICITY PHOSPHATASE YOR283W-RELATED"/>
    <property type="match status" value="1"/>
</dbReference>
<dbReference type="GO" id="GO:0016791">
    <property type="term" value="F:phosphatase activity"/>
    <property type="evidence" value="ECO:0007669"/>
    <property type="project" value="TreeGrafter"/>
</dbReference>
<reference evidence="3 4" key="1">
    <citation type="journal article" date="2010" name="J. Bacteriol.">
        <title>Genome sequence of the oligotrophic marine Gammaproteobacterium HTCC2143, isolated from the Oregon Coast.</title>
        <authorList>
            <person name="Oh H.M."/>
            <person name="Kang I."/>
            <person name="Ferriera S."/>
            <person name="Giovannoni S.J."/>
            <person name="Cho J.C."/>
        </authorList>
    </citation>
    <scope>NUCLEOTIDE SEQUENCE [LARGE SCALE GENOMIC DNA]</scope>
    <source>
        <strain evidence="3 4">HTCC2143</strain>
    </source>
</reference>
<dbReference type="GO" id="GO:0005737">
    <property type="term" value="C:cytoplasm"/>
    <property type="evidence" value="ECO:0007669"/>
    <property type="project" value="TreeGrafter"/>
</dbReference>
<gene>
    <name evidence="3" type="ORF">GP2143_07289</name>
</gene>
<dbReference type="Proteomes" id="UP000004931">
    <property type="component" value="Unassembled WGS sequence"/>
</dbReference>
<evidence type="ECO:0000313" key="3">
    <source>
        <dbReference type="EMBL" id="EAW31334.1"/>
    </source>
</evidence>